<evidence type="ECO:0000256" key="1">
    <source>
        <dbReference type="SAM" id="Phobius"/>
    </source>
</evidence>
<comment type="caution">
    <text evidence="3">The sequence shown here is derived from an EMBL/GenBank/DDBJ whole genome shotgun (WGS) entry which is preliminary data.</text>
</comment>
<dbReference type="PATRIC" id="fig|1618655.3.peg.286"/>
<protein>
    <recommendedName>
        <fullName evidence="5">TrbL/VirB6 plasmid conjugal transfer protein</fullName>
    </recommendedName>
</protein>
<dbReference type="EMBL" id="LCOK01000011">
    <property type="protein sequence ID" value="KKU76864.1"/>
    <property type="molecule type" value="Genomic_DNA"/>
</dbReference>
<feature type="transmembrane region" description="Helical" evidence="1">
    <location>
        <begin position="112"/>
        <end position="133"/>
    </location>
</feature>
<evidence type="ECO:0000256" key="2">
    <source>
        <dbReference type="SAM" id="SignalP"/>
    </source>
</evidence>
<organism evidence="3 4">
    <name type="scientific">Candidatus Giovannonibacteria bacterium GW2011_GWB1_47_6b</name>
    <dbReference type="NCBI Taxonomy" id="1618655"/>
    <lineage>
        <taxon>Bacteria</taxon>
        <taxon>Candidatus Giovannoniibacteriota</taxon>
    </lineage>
</organism>
<feature type="transmembrane region" description="Helical" evidence="1">
    <location>
        <begin position="251"/>
        <end position="271"/>
    </location>
</feature>
<evidence type="ECO:0000313" key="4">
    <source>
        <dbReference type="Proteomes" id="UP000034682"/>
    </source>
</evidence>
<feature type="signal peptide" evidence="2">
    <location>
        <begin position="1"/>
        <end position="28"/>
    </location>
</feature>
<feature type="transmembrane region" description="Helical" evidence="1">
    <location>
        <begin position="63"/>
        <end position="91"/>
    </location>
</feature>
<gene>
    <name evidence="3" type="ORF">UY02_C0011G0011</name>
</gene>
<feature type="transmembrane region" description="Helical" evidence="1">
    <location>
        <begin position="219"/>
        <end position="245"/>
    </location>
</feature>
<sequence>MPVNPLIKKISLALIIGAILILPFAAFAEEQAAAGATAAATGEPAQFSCGWDVFCHMSKFFNWASLFIGYLIGYVAGLFMSLAVGFIQILINLGSQIMASPLVTEGFKISLNIANLGFVLAIIVIAYTTIFRVAGYETKALLQKLIIAALLINFSFAIAGVVIDFNNVFGNFFISAVSGGNISTFGTNLANSLSVQRLTGITPGTAGVGGEILKATASYFATFASVAATAIFSVVIVIVFFALAFMLLIRYLIITFLLIVMPIAWLSWVFPKMGHIWSEWWGTFFKWNFFFPAVSFFLYLGILTSQKIGQLVASGSANSAALGTADTFMGLQANTTIGFLNILVQVGILVGGLMMAQRLGIRGADGAMKAFGSAKNMIIGATGKAVRVGAGGNIAAGMLYKKGGVVEKTAGLLARTPLKGAAAGLFNLAAQRQQNVTSLQKDEFSKDSNDALTTKFNQFTTDKFRRAGLVNELVKRGLDKKVDGGRLDAYLGDARDMGATRDILDNAPHYAGRVANLAEMQKKDPTITKENYQEKAIEAAMDKFKPGKTDSLSPDAIEKIARYFRKGHRERLAKEGSIDQLRAVERVAEKLIKEGKENDPLVEFARNNPSVQQVVIKPVIVTKPIIEVVETRRKEGPNVGI</sequence>
<dbReference type="Proteomes" id="UP000034682">
    <property type="component" value="Unassembled WGS sequence"/>
</dbReference>
<keyword evidence="1" id="KW-1133">Transmembrane helix</keyword>
<feature type="transmembrane region" description="Helical" evidence="1">
    <location>
        <begin position="283"/>
        <end position="302"/>
    </location>
</feature>
<evidence type="ECO:0000313" key="3">
    <source>
        <dbReference type="EMBL" id="KKU76864.1"/>
    </source>
</evidence>
<feature type="transmembrane region" description="Helical" evidence="1">
    <location>
        <begin position="337"/>
        <end position="356"/>
    </location>
</feature>
<keyword evidence="2" id="KW-0732">Signal</keyword>
<keyword evidence="1" id="KW-0812">Transmembrane</keyword>
<proteinExistence type="predicted"/>
<keyword evidence="1" id="KW-0472">Membrane</keyword>
<feature type="chain" id="PRO_5002539791" description="TrbL/VirB6 plasmid conjugal transfer protein" evidence="2">
    <location>
        <begin position="29"/>
        <end position="641"/>
    </location>
</feature>
<evidence type="ECO:0008006" key="5">
    <source>
        <dbReference type="Google" id="ProtNLM"/>
    </source>
</evidence>
<accession>A0A0G1T4Y9</accession>
<feature type="transmembrane region" description="Helical" evidence="1">
    <location>
        <begin position="145"/>
        <end position="165"/>
    </location>
</feature>
<reference evidence="3 4" key="1">
    <citation type="journal article" date="2015" name="Nature">
        <title>rRNA introns, odd ribosomes, and small enigmatic genomes across a large radiation of phyla.</title>
        <authorList>
            <person name="Brown C.T."/>
            <person name="Hug L.A."/>
            <person name="Thomas B.C."/>
            <person name="Sharon I."/>
            <person name="Castelle C.J."/>
            <person name="Singh A."/>
            <person name="Wilkins M.J."/>
            <person name="Williams K.H."/>
            <person name="Banfield J.F."/>
        </authorList>
    </citation>
    <scope>NUCLEOTIDE SEQUENCE [LARGE SCALE GENOMIC DNA]</scope>
</reference>
<name>A0A0G1T4Y9_9BACT</name>
<dbReference type="AlphaFoldDB" id="A0A0G1T4Y9"/>